<sequence length="1180" mass="135322">MELTKLEIKGFKSFGDKITINFNEGVTAIVGPNGCGKSNVVDAIRWVLGEQSTKTLRSEKMENIIFNGTKTRKPANLAEVSLTFNNNKSVLPTEFTTVTITRKLYRTGESEYRLNDVKCRLKDITDLFLDTGIGADTYSIIELKMIDEIIANKDNSRRNLFEEASGISKYKVRKKQTLNKLKETEADLSRVDDLLYEITKNLKTLETQAKKADKYFLLKEEYKKASVGLAYYRLDSFSSDLSTLGEKEKELTQSLQTTLEQIDSKEKELRTGREEILVKEKSLSTQQKTTHEFQNKIRIYESEKKIKNERLHHLQERDARIQTEQNLDKQQLSHVDSTLKRLHEEIYEEQAKLDVYQDAIQKNKTEVEELRGQQQTAKSKLDRFAAENNELQNKIYKVEKDIAVFNIQKESLEQESLRNITDASSKAEELNQFNLAVDDLQSKVDAQQGLYEQALELENELNGKIQVAETKLAQAKDELSKESRLVDAKQNEYNLTKSLVDNLEGFPESIKFLRKNAGWSKSYPLFSDILFCQEEYRVAIENYLESVMNHYVVDTQQDAIQAINLLSDAARGRANFFVLDAVLQPLEQATATVPSGMVSAMEVIKVDKKYEKLCLELLKNVYLLHADDPKSIETALPTADAVILHHEGKFNKHKLGLSGGSVGLFEGKRIGRAKNLENLAKEIKTLNAHIAELLEVEEEQIELIASLKRQSQKEVIDELRIQLARLQNEWTSVKTKQEQYQAFLANSQNRKADIESRLAQIAEDLNKAEPELKILKVESEERQKQGLDLQAAFNDLNDFLTERSAEYNQENIRLHQQQNKLSGVQKDLEYRESQKEALEERINKNTAEQEQIKVDMKDALTFTDSNDDDLKGLYEQKESLEKALHEMEEVFYSFRKHLNDLEEEVSNLRKAKDQYDFLITEIKDKKTTLQIDLNSLKERLSVEFNIDIKELLEGEMPEIEQSHEELGSLCTRLKKQLDEYGSINPMAKEAYDEITERFNFITKEKNDLVAAKDSLLSTIQEIDDSANDKFMNAFTSVRENFIRVFRSLFNEEDSCDLILSDPKNPLESDIDIVARPKGKRPLSINQLSGGEKTLTSTALLFSLYLLKPAPFCIFDEVDAPLDDTNIDKFNKIIREFSNQSQFIVVSHNKRTIASTDIIYGVTMVEQGISRVVPVDLRDVA</sequence>
<comment type="subunit">
    <text evidence="6">Homodimer.</text>
</comment>
<dbReference type="GO" id="GO:0006260">
    <property type="term" value="P:DNA replication"/>
    <property type="evidence" value="ECO:0007669"/>
    <property type="project" value="UniProtKB-UniRule"/>
</dbReference>
<dbReference type="GO" id="GO:0003677">
    <property type="term" value="F:DNA binding"/>
    <property type="evidence" value="ECO:0007669"/>
    <property type="project" value="UniProtKB-UniRule"/>
</dbReference>
<dbReference type="SMART" id="SM00968">
    <property type="entry name" value="SMC_hinge"/>
    <property type="match status" value="1"/>
</dbReference>
<dbReference type="InterPro" id="IPR024704">
    <property type="entry name" value="SMC"/>
</dbReference>
<dbReference type="InterPro" id="IPR036277">
    <property type="entry name" value="SMC_hinge_sf"/>
</dbReference>
<dbReference type="GO" id="GO:0030261">
    <property type="term" value="P:chromosome condensation"/>
    <property type="evidence" value="ECO:0007669"/>
    <property type="project" value="InterPro"/>
</dbReference>
<dbReference type="CDD" id="cd03278">
    <property type="entry name" value="ABC_SMC_barmotin"/>
    <property type="match status" value="1"/>
</dbReference>
<proteinExistence type="inferred from homology"/>
<dbReference type="Gene3D" id="1.20.1060.20">
    <property type="match status" value="1"/>
</dbReference>
<evidence type="ECO:0000256" key="4">
    <source>
        <dbReference type="ARBA" id="ARBA00023054"/>
    </source>
</evidence>
<evidence type="ECO:0000259" key="7">
    <source>
        <dbReference type="SMART" id="SM00968"/>
    </source>
</evidence>
<feature type="coiled-coil region" evidence="6">
    <location>
        <begin position="451"/>
        <end position="492"/>
    </location>
</feature>
<dbReference type="GO" id="GO:0005694">
    <property type="term" value="C:chromosome"/>
    <property type="evidence" value="ECO:0007669"/>
    <property type="project" value="InterPro"/>
</dbReference>
<keyword evidence="9" id="KW-1185">Reference proteome</keyword>
<dbReference type="EMBL" id="SNYV01000011">
    <property type="protein sequence ID" value="TDQ79856.1"/>
    <property type="molecule type" value="Genomic_DNA"/>
</dbReference>
<keyword evidence="3 6" id="KW-0067">ATP-binding</keyword>
<protein>
    <recommendedName>
        <fullName evidence="6">Chromosome partition protein Smc</fullName>
    </recommendedName>
</protein>
<dbReference type="GO" id="GO:0005737">
    <property type="term" value="C:cytoplasm"/>
    <property type="evidence" value="ECO:0007669"/>
    <property type="project" value="UniProtKB-SubCell"/>
</dbReference>
<evidence type="ECO:0000313" key="9">
    <source>
        <dbReference type="Proteomes" id="UP000295292"/>
    </source>
</evidence>
<dbReference type="GO" id="GO:0016887">
    <property type="term" value="F:ATP hydrolysis activity"/>
    <property type="evidence" value="ECO:0007669"/>
    <property type="project" value="InterPro"/>
</dbReference>
<dbReference type="GO" id="GO:0007062">
    <property type="term" value="P:sister chromatid cohesion"/>
    <property type="evidence" value="ECO:0007669"/>
    <property type="project" value="InterPro"/>
</dbReference>
<feature type="coiled-coil region" evidence="6">
    <location>
        <begin position="830"/>
        <end position="939"/>
    </location>
</feature>
<dbReference type="HAMAP" id="MF_01894">
    <property type="entry name" value="Smc_prok"/>
    <property type="match status" value="1"/>
</dbReference>
<dbReference type="Pfam" id="PF06470">
    <property type="entry name" value="SMC_hinge"/>
    <property type="match status" value="1"/>
</dbReference>
<dbReference type="Proteomes" id="UP000295292">
    <property type="component" value="Unassembled WGS sequence"/>
</dbReference>
<evidence type="ECO:0000256" key="2">
    <source>
        <dbReference type="ARBA" id="ARBA00022741"/>
    </source>
</evidence>
<comment type="caution">
    <text evidence="8">The sequence shown here is derived from an EMBL/GenBank/DDBJ whole genome shotgun (WGS) entry which is preliminary data.</text>
</comment>
<dbReference type="GO" id="GO:0005524">
    <property type="term" value="F:ATP binding"/>
    <property type="evidence" value="ECO:0007669"/>
    <property type="project" value="UniProtKB-UniRule"/>
</dbReference>
<organism evidence="8 9">
    <name type="scientific">Sphingobacterium yanglingense</name>
    <dbReference type="NCBI Taxonomy" id="1437280"/>
    <lineage>
        <taxon>Bacteria</taxon>
        <taxon>Pseudomonadati</taxon>
        <taxon>Bacteroidota</taxon>
        <taxon>Sphingobacteriia</taxon>
        <taxon>Sphingobacteriales</taxon>
        <taxon>Sphingobacteriaceae</taxon>
        <taxon>Sphingobacterium</taxon>
    </lineage>
</organism>
<evidence type="ECO:0000313" key="8">
    <source>
        <dbReference type="EMBL" id="TDQ79856.1"/>
    </source>
</evidence>
<evidence type="ECO:0000256" key="6">
    <source>
        <dbReference type="HAMAP-Rule" id="MF_01894"/>
    </source>
</evidence>
<reference evidence="8 9" key="1">
    <citation type="submission" date="2019-03" db="EMBL/GenBank/DDBJ databases">
        <title>Genomic Encyclopedia of Archaeal and Bacterial Type Strains, Phase II (KMG-II): from individual species to whole genera.</title>
        <authorList>
            <person name="Goeker M."/>
        </authorList>
    </citation>
    <scope>NUCLEOTIDE SEQUENCE [LARGE SCALE GENOMIC DNA]</scope>
    <source>
        <strain evidence="8 9">DSM 28353</strain>
    </source>
</reference>
<keyword evidence="5 6" id="KW-0238">DNA-binding</keyword>
<comment type="subcellular location">
    <subcellularLocation>
        <location evidence="6">Cytoplasm</location>
    </subcellularLocation>
</comment>
<dbReference type="AlphaFoldDB" id="A0A4R6WSZ2"/>
<dbReference type="SUPFAM" id="SSF75553">
    <property type="entry name" value="Smc hinge domain"/>
    <property type="match status" value="1"/>
</dbReference>
<dbReference type="Gene3D" id="3.40.50.300">
    <property type="entry name" value="P-loop containing nucleotide triphosphate hydrolases"/>
    <property type="match status" value="2"/>
</dbReference>
<dbReference type="Pfam" id="PF02463">
    <property type="entry name" value="SMC_N"/>
    <property type="match status" value="1"/>
</dbReference>
<dbReference type="InterPro" id="IPR027417">
    <property type="entry name" value="P-loop_NTPase"/>
</dbReference>
<comment type="function">
    <text evidence="6">Required for chromosome condensation and partitioning.</text>
</comment>
<feature type="coiled-coil region" evidence="6">
    <location>
        <begin position="676"/>
        <end position="764"/>
    </location>
</feature>
<dbReference type="RefSeq" id="WP_133583616.1">
    <property type="nucleotide sequence ID" value="NZ_SNYV01000011.1"/>
</dbReference>
<dbReference type="InterPro" id="IPR011890">
    <property type="entry name" value="SMC_prok"/>
</dbReference>
<comment type="domain">
    <text evidence="6">Contains large globular domains required for ATP hydrolysis at each terminus and a third globular domain forming a flexible hinge near the middle of the molecule. These domains are separated by coiled-coil structures.</text>
</comment>
<feature type="coiled-coil region" evidence="6">
    <location>
        <begin position="248"/>
        <end position="401"/>
    </location>
</feature>
<dbReference type="SUPFAM" id="SSF52540">
    <property type="entry name" value="P-loop containing nucleoside triphosphate hydrolases"/>
    <property type="match status" value="1"/>
</dbReference>
<dbReference type="OrthoDB" id="9808768at2"/>
<evidence type="ECO:0000256" key="1">
    <source>
        <dbReference type="ARBA" id="ARBA00022490"/>
    </source>
</evidence>
<keyword evidence="2 6" id="KW-0547">Nucleotide-binding</keyword>
<dbReference type="PIRSF" id="PIRSF005719">
    <property type="entry name" value="SMC"/>
    <property type="match status" value="1"/>
</dbReference>
<keyword evidence="1 6" id="KW-0963">Cytoplasm</keyword>
<accession>A0A4R6WSZ2</accession>
<feature type="domain" description="SMC hinge" evidence="7">
    <location>
        <begin position="520"/>
        <end position="639"/>
    </location>
</feature>
<dbReference type="PANTHER" id="PTHR43977">
    <property type="entry name" value="STRUCTURAL MAINTENANCE OF CHROMOSOMES PROTEIN 3"/>
    <property type="match status" value="1"/>
</dbReference>
<dbReference type="NCBIfam" id="TIGR02168">
    <property type="entry name" value="SMC_prok_B"/>
    <property type="match status" value="1"/>
</dbReference>
<comment type="similarity">
    <text evidence="6">Belongs to the SMC family.</text>
</comment>
<dbReference type="GO" id="GO:0007059">
    <property type="term" value="P:chromosome segregation"/>
    <property type="evidence" value="ECO:0007669"/>
    <property type="project" value="UniProtKB-UniRule"/>
</dbReference>
<keyword evidence="4 6" id="KW-0175">Coiled coil</keyword>
<gene>
    <name evidence="6" type="primary">smc</name>
    <name evidence="8" type="ORF">CLV99_1306</name>
</gene>
<dbReference type="InterPro" id="IPR010935">
    <property type="entry name" value="SMC_hinge"/>
</dbReference>
<feature type="binding site" evidence="6">
    <location>
        <begin position="32"/>
        <end position="39"/>
    </location>
    <ligand>
        <name>ATP</name>
        <dbReference type="ChEBI" id="CHEBI:30616"/>
    </ligand>
</feature>
<dbReference type="InterPro" id="IPR003395">
    <property type="entry name" value="RecF/RecN/SMC_N"/>
</dbReference>
<name>A0A4R6WSZ2_9SPHI</name>
<evidence type="ECO:0000256" key="5">
    <source>
        <dbReference type="ARBA" id="ARBA00023125"/>
    </source>
</evidence>
<evidence type="ECO:0000256" key="3">
    <source>
        <dbReference type="ARBA" id="ARBA00022840"/>
    </source>
</evidence>